<dbReference type="CDD" id="cd04093">
    <property type="entry name" value="HBS1_C_III"/>
    <property type="match status" value="1"/>
</dbReference>
<dbReference type="InterPro" id="IPR009000">
    <property type="entry name" value="Transl_B-barrel_sf"/>
</dbReference>
<evidence type="ECO:0000256" key="1">
    <source>
        <dbReference type="ARBA" id="ARBA00004496"/>
    </source>
</evidence>
<dbReference type="SUPFAM" id="SSF52540">
    <property type="entry name" value="P-loop containing nucleoside triphosphate hydrolases"/>
    <property type="match status" value="1"/>
</dbReference>
<dbReference type="GO" id="GO:0005829">
    <property type="term" value="C:cytosol"/>
    <property type="evidence" value="ECO:0007669"/>
    <property type="project" value="GOC"/>
</dbReference>
<sequence length="542" mass="58167">MPPAAREREKAQKLLAQKSAIATPKGGSKRATPAQTPTRIPATPKAGTPIPRQAPVIDQRELDLSALNLVSNEPAKVDEVVPKEAFAKEKLLEEVRSTLAVQEKDKKALSIVVIGHVDAGKSTLMGRLLYELGRMDERTKTANERNSSKAGKSSFSWAWGLDGTTEERERGITMDIAQQAFSTPHRAITVLDAPGHKEFIPNMISGAAQADCAILVVDAAPNEFEAGFERGGQSREHLILARSLGIAQIIIAVNKLDQVGWDNARYEEICGLLRPFLVQSGYHPSKTKFVPVGAMQGVNLAAREGEDGKMLSTWYSGPTLVDLLDALDAPTRDISSPMRIPISNIFKGQGSGTYVSGRLLSGVVQVGERVRIVPGDETGVVKVIEVEDESVPWAAAGTNLTLSLVSVDPIQLNIGSILCPPTNVVPLAVSFTARIIIFDIQVPIITGAVVELFHHSQDVPASISKLIATLDRSSGKVLKTNPRVLAKSTSAEVQITLRPPNNSTVARPIALEPYAVNKAMGRILIRREGETIAAGVVMTIIG</sequence>
<evidence type="ECO:0000256" key="10">
    <source>
        <dbReference type="ARBA" id="ARBA00074866"/>
    </source>
</evidence>
<evidence type="ECO:0000256" key="7">
    <source>
        <dbReference type="ARBA" id="ARBA00023134"/>
    </source>
</evidence>
<comment type="catalytic activity">
    <reaction evidence="8">
        <text>GTP + H2O = GDP + phosphate + H(+)</text>
        <dbReference type="Rhea" id="RHEA:19669"/>
        <dbReference type="ChEBI" id="CHEBI:15377"/>
        <dbReference type="ChEBI" id="CHEBI:15378"/>
        <dbReference type="ChEBI" id="CHEBI:37565"/>
        <dbReference type="ChEBI" id="CHEBI:43474"/>
        <dbReference type="ChEBI" id="CHEBI:58189"/>
    </reaction>
    <physiologicalReaction direction="left-to-right" evidence="8">
        <dbReference type="Rhea" id="RHEA:19670"/>
    </physiologicalReaction>
</comment>
<dbReference type="Gene3D" id="3.40.50.300">
    <property type="entry name" value="P-loop containing nucleotide triphosphate hydrolases"/>
    <property type="match status" value="1"/>
</dbReference>
<evidence type="ECO:0000256" key="9">
    <source>
        <dbReference type="ARBA" id="ARBA00063537"/>
    </source>
</evidence>
<accession>A0A8H6WII4</accession>
<evidence type="ECO:0000256" key="2">
    <source>
        <dbReference type="ARBA" id="ARBA00007249"/>
    </source>
</evidence>
<dbReference type="FunFam" id="3.40.50.300:FF:000204">
    <property type="entry name" value="Translation elongation factor Tu"/>
    <property type="match status" value="1"/>
</dbReference>
<dbReference type="EMBL" id="JACAZE010000006">
    <property type="protein sequence ID" value="KAF7313539.1"/>
    <property type="molecule type" value="Genomic_DNA"/>
</dbReference>
<organism evidence="13 14">
    <name type="scientific">Mycena chlorophos</name>
    <name type="common">Agaric fungus</name>
    <name type="synonym">Agaricus chlorophos</name>
    <dbReference type="NCBI Taxonomy" id="658473"/>
    <lineage>
        <taxon>Eukaryota</taxon>
        <taxon>Fungi</taxon>
        <taxon>Dikarya</taxon>
        <taxon>Basidiomycota</taxon>
        <taxon>Agaricomycotina</taxon>
        <taxon>Agaricomycetes</taxon>
        <taxon>Agaricomycetidae</taxon>
        <taxon>Agaricales</taxon>
        <taxon>Marasmiineae</taxon>
        <taxon>Mycenaceae</taxon>
        <taxon>Mycena</taxon>
    </lineage>
</organism>
<dbReference type="OrthoDB" id="342024at2759"/>
<protein>
    <recommendedName>
        <fullName evidence="10">Elongation factor 1 alpha-like protein</fullName>
    </recommendedName>
</protein>
<dbReference type="CDD" id="cd16267">
    <property type="entry name" value="HBS1-like_II"/>
    <property type="match status" value="1"/>
</dbReference>
<keyword evidence="6" id="KW-0648">Protein biosynthesis</keyword>
<dbReference type="Proteomes" id="UP000613580">
    <property type="component" value="Unassembled WGS sequence"/>
</dbReference>
<keyword evidence="7" id="KW-0342">GTP-binding</keyword>
<dbReference type="CDD" id="cd01883">
    <property type="entry name" value="EF1_alpha"/>
    <property type="match status" value="1"/>
</dbReference>
<dbReference type="FunFam" id="2.40.30.10:FF:000070">
    <property type="entry name" value="Translation elongation factor EF-1 subunit"/>
    <property type="match status" value="1"/>
</dbReference>
<evidence type="ECO:0000256" key="3">
    <source>
        <dbReference type="ARBA" id="ARBA00022490"/>
    </source>
</evidence>
<dbReference type="FunFam" id="2.40.30.10:FF:000020">
    <property type="entry name" value="Translation elongation factor EF-1"/>
    <property type="match status" value="1"/>
</dbReference>
<evidence type="ECO:0000259" key="12">
    <source>
        <dbReference type="PROSITE" id="PS51722"/>
    </source>
</evidence>
<dbReference type="InterPro" id="IPR009001">
    <property type="entry name" value="Transl_elong_EF1A/Init_IF2_C"/>
</dbReference>
<feature type="region of interest" description="Disordered" evidence="11">
    <location>
        <begin position="17"/>
        <end position="50"/>
    </location>
</feature>
<dbReference type="GO" id="GO:0002184">
    <property type="term" value="P:cytoplasmic translational termination"/>
    <property type="evidence" value="ECO:0007669"/>
    <property type="project" value="UniProtKB-ARBA"/>
</dbReference>
<dbReference type="GO" id="GO:0005525">
    <property type="term" value="F:GTP binding"/>
    <property type="evidence" value="ECO:0007669"/>
    <property type="project" value="UniProtKB-KW"/>
</dbReference>
<comment type="similarity">
    <text evidence="2">Belongs to the TRAFAC class translation factor GTPase superfamily. Classic translation factor GTPase family. EF-Tu/EF-1A subfamily.</text>
</comment>
<dbReference type="InterPro" id="IPR000795">
    <property type="entry name" value="T_Tr_GTP-bd_dom"/>
</dbReference>
<evidence type="ECO:0000256" key="5">
    <source>
        <dbReference type="ARBA" id="ARBA00022801"/>
    </source>
</evidence>
<keyword evidence="3" id="KW-0963">Cytoplasm</keyword>
<reference evidence="13" key="1">
    <citation type="submission" date="2020-05" db="EMBL/GenBank/DDBJ databases">
        <title>Mycena genomes resolve the evolution of fungal bioluminescence.</title>
        <authorList>
            <person name="Tsai I.J."/>
        </authorList>
    </citation>
    <scope>NUCLEOTIDE SEQUENCE</scope>
    <source>
        <strain evidence="13">110903Hualien_Pintung</strain>
    </source>
</reference>
<evidence type="ECO:0000256" key="4">
    <source>
        <dbReference type="ARBA" id="ARBA00022741"/>
    </source>
</evidence>
<dbReference type="GO" id="GO:1990533">
    <property type="term" value="C:Dom34-Hbs1 complex"/>
    <property type="evidence" value="ECO:0007669"/>
    <property type="project" value="UniProtKB-ARBA"/>
</dbReference>
<proteinExistence type="inferred from homology"/>
<dbReference type="PANTHER" id="PTHR23115">
    <property type="entry name" value="TRANSLATION FACTOR"/>
    <property type="match status" value="1"/>
</dbReference>
<comment type="subcellular location">
    <subcellularLocation>
        <location evidence="1">Cytoplasm</location>
    </subcellularLocation>
</comment>
<comment type="caution">
    <text evidence="13">The sequence shown here is derived from an EMBL/GenBank/DDBJ whole genome shotgun (WGS) entry which is preliminary data.</text>
</comment>
<dbReference type="PROSITE" id="PS51722">
    <property type="entry name" value="G_TR_2"/>
    <property type="match status" value="1"/>
</dbReference>
<keyword evidence="4" id="KW-0547">Nucleotide-binding</keyword>
<evidence type="ECO:0000313" key="14">
    <source>
        <dbReference type="Proteomes" id="UP000613580"/>
    </source>
</evidence>
<name>A0A8H6WII4_MYCCL</name>
<dbReference type="PRINTS" id="PR00315">
    <property type="entry name" value="ELONGATNFCT"/>
</dbReference>
<evidence type="ECO:0000313" key="13">
    <source>
        <dbReference type="EMBL" id="KAF7313539.1"/>
    </source>
</evidence>
<dbReference type="InterPro" id="IPR054696">
    <property type="entry name" value="GTP-eEF1A_C"/>
</dbReference>
<dbReference type="InterPro" id="IPR050100">
    <property type="entry name" value="TRAFAC_GTPase_members"/>
</dbReference>
<dbReference type="SUPFAM" id="SSF50447">
    <property type="entry name" value="Translation proteins"/>
    <property type="match status" value="1"/>
</dbReference>
<dbReference type="Gene3D" id="2.40.30.10">
    <property type="entry name" value="Translation factors"/>
    <property type="match status" value="2"/>
</dbReference>
<dbReference type="InterPro" id="IPR027417">
    <property type="entry name" value="P-loop_NTPase"/>
</dbReference>
<comment type="subunit">
    <text evidence="9">Component of the Dom34-Hbs1 complex, also named Pelota-HBS1L complex, composed of dom34 and hbs1.</text>
</comment>
<keyword evidence="14" id="KW-1185">Reference proteome</keyword>
<dbReference type="InterPro" id="IPR004161">
    <property type="entry name" value="EFTu-like_2"/>
</dbReference>
<evidence type="ECO:0000256" key="8">
    <source>
        <dbReference type="ARBA" id="ARBA00049117"/>
    </source>
</evidence>
<keyword evidence="5" id="KW-0378">Hydrolase</keyword>
<dbReference type="SUPFAM" id="SSF50465">
    <property type="entry name" value="EF-Tu/eEF-1alpha/eIF2-gamma C-terminal domain"/>
    <property type="match status" value="1"/>
</dbReference>
<gene>
    <name evidence="13" type="ORF">HMN09_00509900</name>
</gene>
<dbReference type="Pfam" id="PF00009">
    <property type="entry name" value="GTP_EFTU"/>
    <property type="match status" value="1"/>
</dbReference>
<dbReference type="Pfam" id="PF22594">
    <property type="entry name" value="GTP-eEF1A_C"/>
    <property type="match status" value="1"/>
</dbReference>
<evidence type="ECO:0000256" key="11">
    <source>
        <dbReference type="SAM" id="MobiDB-lite"/>
    </source>
</evidence>
<dbReference type="AlphaFoldDB" id="A0A8H6WII4"/>
<dbReference type="GO" id="GO:0003924">
    <property type="term" value="F:GTPase activity"/>
    <property type="evidence" value="ECO:0007669"/>
    <property type="project" value="InterPro"/>
</dbReference>
<dbReference type="Pfam" id="PF03144">
    <property type="entry name" value="GTP_EFTU_D2"/>
    <property type="match status" value="1"/>
</dbReference>
<evidence type="ECO:0000256" key="6">
    <source>
        <dbReference type="ARBA" id="ARBA00022917"/>
    </source>
</evidence>
<feature type="domain" description="Tr-type G" evidence="12">
    <location>
        <begin position="106"/>
        <end position="331"/>
    </location>
</feature>